<evidence type="ECO:0000313" key="2">
    <source>
        <dbReference type="EMBL" id="URE36933.1"/>
    </source>
</evidence>
<organism evidence="2 3">
    <name type="scientific">Musa troglodytarum</name>
    <name type="common">fe'i banana</name>
    <dbReference type="NCBI Taxonomy" id="320322"/>
    <lineage>
        <taxon>Eukaryota</taxon>
        <taxon>Viridiplantae</taxon>
        <taxon>Streptophyta</taxon>
        <taxon>Embryophyta</taxon>
        <taxon>Tracheophyta</taxon>
        <taxon>Spermatophyta</taxon>
        <taxon>Magnoliopsida</taxon>
        <taxon>Liliopsida</taxon>
        <taxon>Zingiberales</taxon>
        <taxon>Musaceae</taxon>
        <taxon>Musa</taxon>
    </lineage>
</organism>
<accession>A0A9E7HWP8</accession>
<keyword evidence="3" id="KW-1185">Reference proteome</keyword>
<feature type="compositionally biased region" description="Low complexity" evidence="1">
    <location>
        <begin position="39"/>
        <end position="56"/>
    </location>
</feature>
<dbReference type="PANTHER" id="PTHR37376">
    <property type="entry name" value="EXPRESSED PROTEIN"/>
    <property type="match status" value="1"/>
</dbReference>
<sequence length="265" mass="28625">MRRLYSNNGDGSSVRTGSSASPEALTAAPQISLPPGPPSFSCSSSSSATAMAAAPPREAPPPPPVIGKAGRYTVFITPPRAPKPSDAPSVSPQAASSVKVAPLPQKATPSPPPPPPVQVPPMQFEKPSAKSWGSVFAHSSLDEYLADWFGLNRSKYQWALNDYYENGGKVGFDDSVCTWISRRVAFPSEVSKLNDISLKRCLWRARDRNCKRRKVVNQRILSAKSKLSDRLINRSAVTINQEAIGLRLPATAVSVASFHCEEWLV</sequence>
<protein>
    <submittedName>
        <fullName evidence="2">Wiskott-Aldrich syndrome protein family member 2</fullName>
    </submittedName>
</protein>
<proteinExistence type="predicted"/>
<feature type="compositionally biased region" description="Low complexity" evidence="1">
    <location>
        <begin position="84"/>
        <end position="108"/>
    </location>
</feature>
<feature type="compositionally biased region" description="Pro residues" evidence="1">
    <location>
        <begin position="109"/>
        <end position="118"/>
    </location>
</feature>
<evidence type="ECO:0000256" key="1">
    <source>
        <dbReference type="SAM" id="MobiDB-lite"/>
    </source>
</evidence>
<gene>
    <name evidence="2" type="ORF">MUK42_37480</name>
</gene>
<dbReference type="EMBL" id="CP097510">
    <property type="protein sequence ID" value="URE36933.1"/>
    <property type="molecule type" value="Genomic_DNA"/>
</dbReference>
<dbReference type="OrthoDB" id="45963at2759"/>
<feature type="compositionally biased region" description="Polar residues" evidence="1">
    <location>
        <begin position="1"/>
        <end position="21"/>
    </location>
</feature>
<dbReference type="PANTHER" id="PTHR37376:SF1">
    <property type="entry name" value="EXPRESSED PROTEIN"/>
    <property type="match status" value="1"/>
</dbReference>
<dbReference type="AlphaFoldDB" id="A0A9E7HWP8"/>
<name>A0A9E7HWP8_9LILI</name>
<evidence type="ECO:0000313" key="3">
    <source>
        <dbReference type="Proteomes" id="UP001055439"/>
    </source>
</evidence>
<reference evidence="2" key="1">
    <citation type="submission" date="2022-05" db="EMBL/GenBank/DDBJ databases">
        <title>The Musa troglodytarum L. genome provides insights into the mechanism of non-climacteric behaviour and enrichment of carotenoids.</title>
        <authorList>
            <person name="Wang J."/>
        </authorList>
    </citation>
    <scope>NUCLEOTIDE SEQUENCE</scope>
    <source>
        <tissue evidence="2">Leaf</tissue>
    </source>
</reference>
<dbReference type="Proteomes" id="UP001055439">
    <property type="component" value="Chromosome 8"/>
</dbReference>
<feature type="region of interest" description="Disordered" evidence="1">
    <location>
        <begin position="1"/>
        <end position="118"/>
    </location>
</feature>